<dbReference type="InterPro" id="IPR052958">
    <property type="entry name" value="IFN-induced_PKR_regulator"/>
</dbReference>
<dbReference type="GO" id="GO:0046983">
    <property type="term" value="F:protein dimerization activity"/>
    <property type="evidence" value="ECO:0007669"/>
    <property type="project" value="InterPro"/>
</dbReference>
<keyword evidence="5" id="KW-1185">Reference proteome</keyword>
<feature type="transmembrane region" description="Helical" evidence="1">
    <location>
        <begin position="7"/>
        <end position="28"/>
    </location>
</feature>
<dbReference type="AlphaFoldDB" id="A0A9P0GCC5"/>
<proteinExistence type="predicted"/>
<reference evidence="4" key="1">
    <citation type="submission" date="2022-01" db="EMBL/GenBank/DDBJ databases">
        <authorList>
            <person name="King R."/>
        </authorList>
    </citation>
    <scope>NUCLEOTIDE SEQUENCE</scope>
</reference>
<evidence type="ECO:0000256" key="1">
    <source>
        <dbReference type="SAM" id="Phobius"/>
    </source>
</evidence>
<dbReference type="Proteomes" id="UP001153636">
    <property type="component" value="Chromosome 3"/>
</dbReference>
<dbReference type="Pfam" id="PF05699">
    <property type="entry name" value="Dimer_Tnp_hAT"/>
    <property type="match status" value="1"/>
</dbReference>
<evidence type="ECO:0000313" key="4">
    <source>
        <dbReference type="EMBL" id="CAH1108108.1"/>
    </source>
</evidence>
<dbReference type="PANTHER" id="PTHR46289:SF17">
    <property type="entry name" value="HAT C-TERMINAL DIMERISATION DOMAIN-CONTAINING PROTEIN"/>
    <property type="match status" value="1"/>
</dbReference>
<accession>A0A9P0GCC5</accession>
<organism evidence="4 5">
    <name type="scientific">Psylliodes chrysocephalus</name>
    <dbReference type="NCBI Taxonomy" id="3402493"/>
    <lineage>
        <taxon>Eukaryota</taxon>
        <taxon>Metazoa</taxon>
        <taxon>Ecdysozoa</taxon>
        <taxon>Arthropoda</taxon>
        <taxon>Hexapoda</taxon>
        <taxon>Insecta</taxon>
        <taxon>Pterygota</taxon>
        <taxon>Neoptera</taxon>
        <taxon>Endopterygota</taxon>
        <taxon>Coleoptera</taxon>
        <taxon>Polyphaga</taxon>
        <taxon>Cucujiformia</taxon>
        <taxon>Chrysomeloidea</taxon>
        <taxon>Chrysomelidae</taxon>
        <taxon>Galerucinae</taxon>
        <taxon>Alticini</taxon>
        <taxon>Psylliodes</taxon>
    </lineage>
</organism>
<dbReference type="InterPro" id="IPR008906">
    <property type="entry name" value="HATC_C_dom"/>
</dbReference>
<dbReference type="InterPro" id="IPR025398">
    <property type="entry name" value="DUF4371"/>
</dbReference>
<dbReference type="PANTHER" id="PTHR46289">
    <property type="entry name" value="52 KDA REPRESSOR OF THE INHIBITOR OF THE PROTEIN KINASE-LIKE PROTEIN-RELATED"/>
    <property type="match status" value="1"/>
</dbReference>
<dbReference type="Pfam" id="PF14291">
    <property type="entry name" value="DUF4371"/>
    <property type="match status" value="1"/>
</dbReference>
<dbReference type="InterPro" id="IPR012337">
    <property type="entry name" value="RNaseH-like_sf"/>
</dbReference>
<keyword evidence="1" id="KW-1133">Transmembrane helix</keyword>
<gene>
    <name evidence="4" type="ORF">PSYICH_LOCUS8947</name>
</gene>
<evidence type="ECO:0000259" key="2">
    <source>
        <dbReference type="Pfam" id="PF05699"/>
    </source>
</evidence>
<dbReference type="OrthoDB" id="6601747at2759"/>
<name>A0A9P0GCC5_9CUCU</name>
<keyword evidence="1" id="KW-0472">Membrane</keyword>
<sequence>MDTTGNGVMNMGFSVWLTICIFLGLWLWSSITKRRRNFHNNLHVIEEGLRRMQADIETRQRENSMGCVEDVEDISEFLKKFYEEGNNNQEKLSDGDGKDTISNQDAVTATASASATSTSFDIGNFVNCSTVSDDIRLKLLTDPWLPASNYDFKLDVGDGKRAFRLEWLKEFPVLTYSAKCKGIFCRNCVLFKPPVKRGFQGSFIEKPFVKYKNFHEHTKKHMKSTWHINATEKSMAFINSAKNNDRIVTHMLDTALQKEIDLNRNKLHSIVKTILFLAVHDIPLRGKIDQRAIFNNLLDFRAEAGDEVLRSHLMTAAKNAKYISHRIQNEFINFSCEILREKIVWRVNKAKYFSVLADETADISGVEQLSIGVRFVECDDANKYYIKEEFLGYVPLVAMDAKSISHAIVENLQKWGLNLENIVGQGYDGCSTMAGQIGGVHKIIQEQYPQAQFFHCSSHKLNLVINDLNSIAEIRNTVGTIKETIKFFRESPLRRKSIEKSMPLLCETRWSAKYKSIRQFNEIFLNIIHALDDLQKASTGNTRARAFQLFTTTTSSCFVISLNIISKYSAMLEPVANMLQGIDIDLFAVKKFIGDFTEVKKHRHDAESVFHSIYEDAVKIANACGFELTVPRLAGKQTCRANYQAKSSSPEEYYRISIFLPYLDSLLVSLSERFSEEKDAPFSLFKLHPKYLKQLNKDEFIFIINNIKKMYGQFLDNFDAEAVLWYNVNSNDESIATTEYIDLLNKCDFFPSVKEAIKIGLTLPPTTCSIERSFSTLRRVKTWLRSTICEDRLSGLCMLSVHREMVKEDENFVNEVVNKFASVPRRLQFLFK</sequence>
<evidence type="ECO:0000313" key="5">
    <source>
        <dbReference type="Proteomes" id="UP001153636"/>
    </source>
</evidence>
<feature type="domain" description="DUF4371" evidence="3">
    <location>
        <begin position="253"/>
        <end position="438"/>
    </location>
</feature>
<dbReference type="EMBL" id="OV651815">
    <property type="protein sequence ID" value="CAH1108108.1"/>
    <property type="molecule type" value="Genomic_DNA"/>
</dbReference>
<protein>
    <submittedName>
        <fullName evidence="4">Uncharacterized protein</fullName>
    </submittedName>
</protein>
<dbReference type="SUPFAM" id="SSF53098">
    <property type="entry name" value="Ribonuclease H-like"/>
    <property type="match status" value="1"/>
</dbReference>
<feature type="domain" description="HAT C-terminal dimerisation" evidence="2">
    <location>
        <begin position="745"/>
        <end position="805"/>
    </location>
</feature>
<evidence type="ECO:0000259" key="3">
    <source>
        <dbReference type="Pfam" id="PF14291"/>
    </source>
</evidence>
<keyword evidence="1" id="KW-0812">Transmembrane</keyword>